<protein>
    <recommendedName>
        <fullName evidence="1">RNase H type-1 domain-containing protein</fullName>
    </recommendedName>
</protein>
<proteinExistence type="predicted"/>
<gene>
    <name evidence="2" type="ORF">RCO7_01406</name>
</gene>
<evidence type="ECO:0000313" key="3">
    <source>
        <dbReference type="Proteomes" id="UP000178129"/>
    </source>
</evidence>
<evidence type="ECO:0000313" key="2">
    <source>
        <dbReference type="EMBL" id="CZS91027.1"/>
    </source>
</evidence>
<accession>A0A1E1JYT4</accession>
<dbReference type="AlphaFoldDB" id="A0A1E1JYT4"/>
<sequence>MMYRAAGRVYPELFDPPNPASFDYEHRYIRKPNTREILIYTDRACSRNGQCYLRGGCSFLYQPSVFNEEGALTHGVTVSFSLEACGPTGVLNQHTSNRAEPRAVIAALQSRG</sequence>
<dbReference type="InterPro" id="IPR036397">
    <property type="entry name" value="RNaseH_sf"/>
</dbReference>
<dbReference type="Gene3D" id="3.30.420.10">
    <property type="entry name" value="Ribonuclease H-like superfamily/Ribonuclease H"/>
    <property type="match status" value="1"/>
</dbReference>
<dbReference type="GO" id="GO:0004523">
    <property type="term" value="F:RNA-DNA hybrid ribonuclease activity"/>
    <property type="evidence" value="ECO:0007669"/>
    <property type="project" value="InterPro"/>
</dbReference>
<dbReference type="InParanoid" id="A0A1E1JYT4"/>
<name>A0A1E1JYT4_9HELO</name>
<dbReference type="Proteomes" id="UP000178129">
    <property type="component" value="Unassembled WGS sequence"/>
</dbReference>
<dbReference type="PROSITE" id="PS50879">
    <property type="entry name" value="RNASE_H_1"/>
    <property type="match status" value="1"/>
</dbReference>
<evidence type="ECO:0000259" key="1">
    <source>
        <dbReference type="PROSITE" id="PS50879"/>
    </source>
</evidence>
<keyword evidence="3" id="KW-1185">Reference proteome</keyword>
<comment type="caution">
    <text evidence="2">The sequence shown here is derived from an EMBL/GenBank/DDBJ whole genome shotgun (WGS) entry which is preliminary data.</text>
</comment>
<dbReference type="STRING" id="914237.A0A1E1JYT4"/>
<dbReference type="InterPro" id="IPR002156">
    <property type="entry name" value="RNaseH_domain"/>
</dbReference>
<feature type="domain" description="RNase H type-1" evidence="1">
    <location>
        <begin position="33"/>
        <end position="112"/>
    </location>
</feature>
<reference evidence="3" key="1">
    <citation type="submission" date="2016-03" db="EMBL/GenBank/DDBJ databases">
        <authorList>
            <person name="Ploux O."/>
        </authorList>
    </citation>
    <scope>NUCLEOTIDE SEQUENCE [LARGE SCALE GENOMIC DNA]</scope>
    <source>
        <strain evidence="3">UK7</strain>
    </source>
</reference>
<dbReference type="EMBL" id="FJUW01000004">
    <property type="protein sequence ID" value="CZS91027.1"/>
    <property type="molecule type" value="Genomic_DNA"/>
</dbReference>
<organism evidence="2 3">
    <name type="scientific">Rhynchosporium graminicola</name>
    <dbReference type="NCBI Taxonomy" id="2792576"/>
    <lineage>
        <taxon>Eukaryota</taxon>
        <taxon>Fungi</taxon>
        <taxon>Dikarya</taxon>
        <taxon>Ascomycota</taxon>
        <taxon>Pezizomycotina</taxon>
        <taxon>Leotiomycetes</taxon>
        <taxon>Helotiales</taxon>
        <taxon>Ploettnerulaceae</taxon>
        <taxon>Rhynchosporium</taxon>
    </lineage>
</organism>
<dbReference type="GO" id="GO:0003676">
    <property type="term" value="F:nucleic acid binding"/>
    <property type="evidence" value="ECO:0007669"/>
    <property type="project" value="InterPro"/>
</dbReference>